<protein>
    <recommendedName>
        <fullName evidence="4">DUF3108 domain-containing protein</fullName>
    </recommendedName>
</protein>
<dbReference type="InterPro" id="IPR021457">
    <property type="entry name" value="DUF3108"/>
</dbReference>
<sequence length="265" mass="30752">MKPRPRHSLSRACLPLWLWLALLLPPTATADELPYPAFTALYRLYVNGIAIGHQEITLVADPDSGYRYSAKTDSIGIAAFLRDDSLRELSRFSYDRGGIRPREYEYHHHRRDHERHVRISFDWEANQVVNEVQGEGWRMEVPDGALDKLVVQLALLLDLQRGKRELEYAIADGGHLKTFRYQLRRQEGLHTPAGRFHTLKLERLRADQDRTTYLWVAPELDYLPVQIKQIDQEDGTEYLSRLLTRDLLPDEQESGVRGQDKAKEP</sequence>
<evidence type="ECO:0000313" key="3">
    <source>
        <dbReference type="Proteomes" id="UP000218765"/>
    </source>
</evidence>
<reference evidence="2 3" key="1">
    <citation type="submission" date="2017-05" db="EMBL/GenBank/DDBJ databases">
        <title>Thiocyanate degradation by Thiohalobacter thiocyanaticus FOKN1.</title>
        <authorList>
            <person name="Oshiki M."/>
            <person name="Fukushima T."/>
            <person name="Kawano S."/>
            <person name="Nakagawa J."/>
        </authorList>
    </citation>
    <scope>NUCLEOTIDE SEQUENCE [LARGE SCALE GENOMIC DNA]</scope>
    <source>
        <strain evidence="2 3">FOKN1</strain>
    </source>
</reference>
<dbReference type="OrthoDB" id="6007799at2"/>
<name>A0A1Z4VPA7_9GAMM</name>
<evidence type="ECO:0000313" key="2">
    <source>
        <dbReference type="EMBL" id="BAZ93441.1"/>
    </source>
</evidence>
<gene>
    <name evidence="2" type="ORF">FOKN1_1041</name>
</gene>
<keyword evidence="3" id="KW-1185">Reference proteome</keyword>
<proteinExistence type="predicted"/>
<organism evidence="2 3">
    <name type="scientific">Thiohalobacter thiocyanaticus</name>
    <dbReference type="NCBI Taxonomy" id="585455"/>
    <lineage>
        <taxon>Bacteria</taxon>
        <taxon>Pseudomonadati</taxon>
        <taxon>Pseudomonadota</taxon>
        <taxon>Gammaproteobacteria</taxon>
        <taxon>Thiohalobacterales</taxon>
        <taxon>Thiohalobacteraceae</taxon>
        <taxon>Thiohalobacter</taxon>
    </lineage>
</organism>
<keyword evidence="1" id="KW-0732">Signal</keyword>
<evidence type="ECO:0008006" key="4">
    <source>
        <dbReference type="Google" id="ProtNLM"/>
    </source>
</evidence>
<dbReference type="RefSeq" id="WP_096365392.1">
    <property type="nucleotide sequence ID" value="NZ_AP018052.1"/>
</dbReference>
<dbReference type="KEGG" id="ttc:FOKN1_1041"/>
<dbReference type="Pfam" id="PF11306">
    <property type="entry name" value="DUF3108"/>
    <property type="match status" value="1"/>
</dbReference>
<dbReference type="AlphaFoldDB" id="A0A1Z4VPA7"/>
<feature type="signal peptide" evidence="1">
    <location>
        <begin position="1"/>
        <end position="30"/>
    </location>
</feature>
<accession>A0A1Z4VPA7</accession>
<evidence type="ECO:0000256" key="1">
    <source>
        <dbReference type="SAM" id="SignalP"/>
    </source>
</evidence>
<dbReference type="Proteomes" id="UP000218765">
    <property type="component" value="Chromosome"/>
</dbReference>
<dbReference type="EMBL" id="AP018052">
    <property type="protein sequence ID" value="BAZ93441.1"/>
    <property type="molecule type" value="Genomic_DNA"/>
</dbReference>
<feature type="chain" id="PRO_5012441832" description="DUF3108 domain-containing protein" evidence="1">
    <location>
        <begin position="31"/>
        <end position="265"/>
    </location>
</feature>